<evidence type="ECO:0000313" key="4">
    <source>
        <dbReference type="Proteomes" id="UP000182332"/>
    </source>
</evidence>
<dbReference type="Proteomes" id="UP000182332">
    <property type="component" value="Unassembled WGS sequence"/>
</dbReference>
<dbReference type="InterPro" id="IPR014983">
    <property type="entry name" value="GAD-rel"/>
</dbReference>
<dbReference type="AlphaFoldDB" id="A0A1I0H6S3"/>
<proteinExistence type="predicted"/>
<protein>
    <recommendedName>
        <fullName evidence="5">DUF1851 domain-containing protein</fullName>
    </recommendedName>
</protein>
<name>A0A1I0H6S3_9PSED</name>
<organism evidence="3 4">
    <name type="scientific">Pseudomonas graminis</name>
    <dbReference type="NCBI Taxonomy" id="158627"/>
    <lineage>
        <taxon>Bacteria</taxon>
        <taxon>Pseudomonadati</taxon>
        <taxon>Pseudomonadota</taxon>
        <taxon>Gammaproteobacteria</taxon>
        <taxon>Pseudomonadales</taxon>
        <taxon>Pseudomonadaceae</taxon>
        <taxon>Pseudomonas</taxon>
    </lineage>
</organism>
<dbReference type="Pfam" id="PF08906">
    <property type="entry name" value="T6SS_Tdi1_C"/>
    <property type="match status" value="1"/>
</dbReference>
<evidence type="ECO:0000259" key="2">
    <source>
        <dbReference type="Pfam" id="PF08906"/>
    </source>
</evidence>
<dbReference type="InterPro" id="IPR015002">
    <property type="entry name" value="T6SS_Tdi1_C"/>
</dbReference>
<accession>A0A1I0H6S3</accession>
<feature type="domain" description="GAD-related" evidence="1">
    <location>
        <begin position="4"/>
        <end position="107"/>
    </location>
</feature>
<gene>
    <name evidence="3" type="ORF">SAMN05216197_12581</name>
</gene>
<dbReference type="OrthoDB" id="9016361at2"/>
<reference evidence="3 4" key="1">
    <citation type="submission" date="2016-10" db="EMBL/GenBank/DDBJ databases">
        <authorList>
            <person name="de Groot N.N."/>
        </authorList>
    </citation>
    <scope>NUCLEOTIDE SEQUENCE [LARGE SCALE GENOMIC DNA]</scope>
    <source>
        <strain evidence="3 4">DSM 11363</strain>
    </source>
</reference>
<evidence type="ECO:0000313" key="3">
    <source>
        <dbReference type="EMBL" id="SET79452.1"/>
    </source>
</evidence>
<feature type="domain" description="T6SS immunity protein Tdi1 C-terminal" evidence="2">
    <location>
        <begin position="127"/>
        <end position="194"/>
    </location>
</feature>
<dbReference type="RefSeq" id="WP_074891468.1">
    <property type="nucleotide sequence ID" value="NZ_FOHW01000025.1"/>
</dbReference>
<dbReference type="Pfam" id="PF08887">
    <property type="entry name" value="GAD-like"/>
    <property type="match status" value="1"/>
</dbReference>
<sequence>MEEYFEYFVDKMGASFCRREAPLSTRDKYKDRLPSLLISHWEKYGWSGYGYGIFWTVDPAEYNVFIPDWLATSGINHAETFHVIARSAFGDLYLWQERTGSRLTITSIYGRYWLRKASSSPFNPDISVQAFFTSKDPESNDFDGLFQRALKTLGPLQPDEMYGFVPALALGGPGDLKHLQKVKTIEHLTFLSQLEPLTDWGFPDLDSL</sequence>
<dbReference type="EMBL" id="FOHW01000025">
    <property type="protein sequence ID" value="SET79452.1"/>
    <property type="molecule type" value="Genomic_DNA"/>
</dbReference>
<evidence type="ECO:0008006" key="5">
    <source>
        <dbReference type="Google" id="ProtNLM"/>
    </source>
</evidence>
<evidence type="ECO:0000259" key="1">
    <source>
        <dbReference type="Pfam" id="PF08887"/>
    </source>
</evidence>